<feature type="domain" description="4Fe-4S ferredoxin-type" evidence="7">
    <location>
        <begin position="155"/>
        <end position="188"/>
    </location>
</feature>
<evidence type="ECO:0000313" key="9">
    <source>
        <dbReference type="Proteomes" id="UP000838100"/>
    </source>
</evidence>
<feature type="binding site" evidence="6">
    <location>
        <position position="113"/>
    </location>
    <ligand>
        <name>cob(II)alamin</name>
        <dbReference type="ChEBI" id="CHEBI:16304"/>
    </ligand>
</feature>
<protein>
    <recommendedName>
        <fullName evidence="6">Epoxyqueuosine reductase</fullName>
        <ecNumber evidence="6">1.17.99.6</ecNumber>
    </recommendedName>
    <alternativeName>
        <fullName evidence="6">Queuosine biosynthesis protein QueG</fullName>
    </alternativeName>
</protein>
<feature type="active site" description="Proton donor" evidence="6">
    <location>
        <position position="113"/>
    </location>
</feature>
<feature type="binding site" evidence="6">
    <location>
        <position position="171"/>
    </location>
    <ligand>
        <name>[4Fe-4S] cluster</name>
        <dbReference type="ChEBI" id="CHEBI:49883"/>
        <label>1</label>
    </ligand>
</feature>
<comment type="cofactor">
    <cofactor evidence="6">
        <name>[4Fe-4S] cluster</name>
        <dbReference type="ChEBI" id="CHEBI:49883"/>
    </cofactor>
    <text evidence="6">Binds 2 [4Fe-4S] clusters per monomer.</text>
</comment>
<feature type="binding site" evidence="6">
    <location>
        <position position="148"/>
    </location>
    <ligand>
        <name>cob(II)alamin</name>
        <dbReference type="ChEBI" id="CHEBI:16304"/>
    </ligand>
</feature>
<comment type="caution">
    <text evidence="6">Lacks conserved residue(s) required for the propagation of feature annotation.</text>
</comment>
<comment type="subunit">
    <text evidence="6">Monomer.</text>
</comment>
<comment type="catalytic activity">
    <reaction evidence="6">
        <text>epoxyqueuosine(34) in tRNA + AH2 = queuosine(34) in tRNA + A + H2O</text>
        <dbReference type="Rhea" id="RHEA:32159"/>
        <dbReference type="Rhea" id="RHEA-COMP:18571"/>
        <dbReference type="Rhea" id="RHEA-COMP:18582"/>
        <dbReference type="ChEBI" id="CHEBI:13193"/>
        <dbReference type="ChEBI" id="CHEBI:15377"/>
        <dbReference type="ChEBI" id="CHEBI:17499"/>
        <dbReference type="ChEBI" id="CHEBI:194431"/>
        <dbReference type="ChEBI" id="CHEBI:194443"/>
        <dbReference type="EC" id="1.17.99.6"/>
    </reaction>
</comment>
<evidence type="ECO:0000256" key="3">
    <source>
        <dbReference type="ARBA" id="ARBA00022694"/>
    </source>
</evidence>
<evidence type="ECO:0000256" key="2">
    <source>
        <dbReference type="ARBA" id="ARBA00022490"/>
    </source>
</evidence>
<dbReference type="PANTHER" id="PTHR30002">
    <property type="entry name" value="EPOXYQUEUOSINE REDUCTASE"/>
    <property type="match status" value="1"/>
</dbReference>
<comment type="cofactor">
    <cofactor evidence="6">
        <name>cob(II)alamin</name>
        <dbReference type="ChEBI" id="CHEBI:16304"/>
    </cofactor>
</comment>
<dbReference type="Gene3D" id="3.30.70.20">
    <property type="match status" value="1"/>
</dbReference>
<comment type="pathway">
    <text evidence="6">tRNA modification; tRNA-queuosine biosynthesis.</text>
</comment>
<dbReference type="Proteomes" id="UP000838100">
    <property type="component" value="Unassembled WGS sequence"/>
</dbReference>
<feature type="binding site" evidence="6">
    <location>
        <position position="194"/>
    </location>
    <ligand>
        <name>[4Fe-4S] cluster</name>
        <dbReference type="ChEBI" id="CHEBI:49883"/>
        <label>2</label>
    </ligand>
</feature>
<sequence>MAITDIGLQQHEQHLQAWLARGDHGSMGYMARHGNMRSRPDELQPGTLRVISCRLDYLPADVETVKTLQQRDTAYISRYALGRDYHKLIRKRLAALAKKIEAAGGGEHRAFVDSAPVLERALAEQAGLGWIGKNTMLINSKAGSLFFLGEIYTSLPLPVDQPQQTSHCGSCTSCLDKCPTDAFRAPYQLDARKCISYLTIENSGAIPVELRAKIGNRVYGCDDCQLVCPWTKFTQYTKEQDFHPRQQLDKAKLCTLFSWSETEFLSNTEGSPIRRIGYHAWLRNIAVGLGNAPSSIEVIEALKSRLTVDNAMVKEHIEWALAQHAEKL</sequence>
<comment type="similarity">
    <text evidence="6">Belongs to the QueG family.</text>
</comment>
<feature type="binding site" evidence="6">
    <location>
        <position position="221"/>
    </location>
    <ligand>
        <name>[4Fe-4S] cluster</name>
        <dbReference type="ChEBI" id="CHEBI:49883"/>
        <label>2</label>
    </ligand>
</feature>
<dbReference type="EMBL" id="CAKLPX010000001">
    <property type="protein sequence ID" value="CAH0991666.1"/>
    <property type="molecule type" value="Genomic_DNA"/>
</dbReference>
<dbReference type="InterPro" id="IPR004453">
    <property type="entry name" value="QueG"/>
</dbReference>
<dbReference type="SUPFAM" id="SSF54862">
    <property type="entry name" value="4Fe-4S ferredoxins"/>
    <property type="match status" value="1"/>
</dbReference>
<proteinExistence type="inferred from homology"/>
<keyword evidence="6" id="KW-0479">Metal-binding</keyword>
<dbReference type="GO" id="GO:0052693">
    <property type="term" value="F:epoxyqueuosine reductase activity"/>
    <property type="evidence" value="ECO:0007669"/>
    <property type="project" value="UniProtKB-EC"/>
</dbReference>
<keyword evidence="2 6" id="KW-0963">Cytoplasm</keyword>
<dbReference type="EC" id="1.17.99.6" evidence="6"/>
<keyword evidence="6" id="KW-0846">Cobalamin</keyword>
<dbReference type="Pfam" id="PF13484">
    <property type="entry name" value="Fer4_16"/>
    <property type="match status" value="1"/>
</dbReference>
<evidence type="ECO:0000259" key="7">
    <source>
        <dbReference type="PROSITE" id="PS51379"/>
    </source>
</evidence>
<keyword evidence="3 6" id="KW-0819">tRNA processing</keyword>
<evidence type="ECO:0000256" key="4">
    <source>
        <dbReference type="ARBA" id="ARBA00022785"/>
    </source>
</evidence>
<evidence type="ECO:0000256" key="5">
    <source>
        <dbReference type="ARBA" id="ARBA00023002"/>
    </source>
</evidence>
<keyword evidence="6" id="KW-0411">Iron-sulfur</keyword>
<name>A0ABM9AF67_9GAMM</name>
<reference evidence="8" key="1">
    <citation type="submission" date="2021-12" db="EMBL/GenBank/DDBJ databases">
        <authorList>
            <person name="Rodrigo-Torres L."/>
            <person name="Arahal R. D."/>
            <person name="Lucena T."/>
        </authorList>
    </citation>
    <scope>NUCLEOTIDE SEQUENCE</scope>
    <source>
        <strain evidence="8">CECT 8267</strain>
    </source>
</reference>
<keyword evidence="4 6" id="KW-0671">Queuosine biosynthesis</keyword>
<dbReference type="PANTHER" id="PTHR30002:SF4">
    <property type="entry name" value="EPOXYQUEUOSINE REDUCTASE"/>
    <property type="match status" value="1"/>
</dbReference>
<gene>
    <name evidence="6 8" type="primary">queG</name>
    <name evidence="8" type="ORF">SIN8267_01778</name>
</gene>
<feature type="binding site" evidence="6">
    <location>
        <position position="37"/>
    </location>
    <ligand>
        <name>cob(II)alamin</name>
        <dbReference type="ChEBI" id="CHEBI:16304"/>
    </ligand>
</feature>
<organism evidence="8 9">
    <name type="scientific">Sinobacterium norvegicum</name>
    <dbReference type="NCBI Taxonomy" id="1641715"/>
    <lineage>
        <taxon>Bacteria</taxon>
        <taxon>Pseudomonadati</taxon>
        <taxon>Pseudomonadota</taxon>
        <taxon>Gammaproteobacteria</taxon>
        <taxon>Cellvibrionales</taxon>
        <taxon>Spongiibacteraceae</taxon>
        <taxon>Sinobacterium</taxon>
    </lineage>
</organism>
<feature type="binding site" evidence="6">
    <location>
        <position position="228"/>
    </location>
    <ligand>
        <name>[4Fe-4S] cluster</name>
        <dbReference type="ChEBI" id="CHEBI:49883"/>
        <label>1</label>
    </ligand>
</feature>
<evidence type="ECO:0000313" key="8">
    <source>
        <dbReference type="EMBL" id="CAH0991666.1"/>
    </source>
</evidence>
<feature type="binding site" evidence="6">
    <location>
        <position position="196"/>
    </location>
    <ligand>
        <name>cob(II)alamin</name>
        <dbReference type="ChEBI" id="CHEBI:16304"/>
    </ligand>
</feature>
<feature type="binding site" evidence="6">
    <location>
        <position position="174"/>
    </location>
    <ligand>
        <name>[4Fe-4S] cluster</name>
        <dbReference type="ChEBI" id="CHEBI:49883"/>
        <label>1</label>
    </ligand>
</feature>
<dbReference type="Pfam" id="PF08331">
    <property type="entry name" value="QueG_DUF1730"/>
    <property type="match status" value="1"/>
</dbReference>
<dbReference type="NCBIfam" id="TIGR00276">
    <property type="entry name" value="tRNA epoxyqueuosine(34) reductase QueG"/>
    <property type="match status" value="1"/>
</dbReference>
<keyword evidence="1 6" id="KW-0004">4Fe-4S</keyword>
<comment type="caution">
    <text evidence="8">The sequence shown here is derived from an EMBL/GenBank/DDBJ whole genome shotgun (WGS) entry which is preliminary data.</text>
</comment>
<evidence type="ECO:0000256" key="6">
    <source>
        <dbReference type="HAMAP-Rule" id="MF_00916"/>
    </source>
</evidence>
<keyword evidence="6" id="KW-0408">Iron</keyword>
<feature type="binding site" evidence="6">
    <location>
        <position position="224"/>
    </location>
    <ligand>
        <name>[4Fe-4S] cluster</name>
        <dbReference type="ChEBI" id="CHEBI:49883"/>
        <label>2</label>
    </ligand>
</feature>
<feature type="binding site" evidence="6">
    <location>
        <position position="168"/>
    </location>
    <ligand>
        <name>[4Fe-4S] cluster</name>
        <dbReference type="ChEBI" id="CHEBI:49883"/>
        <label>1</label>
    </ligand>
</feature>
<accession>A0ABM9AF67</accession>
<feature type="binding site" evidence="6">
    <location>
        <begin position="221"/>
        <end position="222"/>
    </location>
    <ligand>
        <name>cob(II)alamin</name>
        <dbReference type="ChEBI" id="CHEBI:16304"/>
    </ligand>
</feature>
<evidence type="ECO:0000256" key="1">
    <source>
        <dbReference type="ARBA" id="ARBA00022485"/>
    </source>
</evidence>
<feature type="binding site" evidence="6">
    <location>
        <position position="137"/>
    </location>
    <ligand>
        <name>cob(II)alamin</name>
        <dbReference type="ChEBI" id="CHEBI:16304"/>
    </ligand>
</feature>
<dbReference type="InterPro" id="IPR013542">
    <property type="entry name" value="QueG_DUF1730"/>
</dbReference>
<feature type="binding site" evidence="6">
    <location>
        <position position="134"/>
    </location>
    <ligand>
        <name>cob(II)alamin</name>
        <dbReference type="ChEBI" id="CHEBI:16304"/>
    </ligand>
</feature>
<comment type="function">
    <text evidence="6">Catalyzes the conversion of epoxyqueuosine (oQ) to queuosine (Q), which is a hypermodified base found in the wobble positions of tRNA(Asp), tRNA(Asn), tRNA(His) and tRNA(Tyr).</text>
</comment>
<keyword evidence="5 6" id="KW-0560">Oxidoreductase</keyword>
<dbReference type="HAMAP" id="MF_00916">
    <property type="entry name" value="QueG"/>
    <property type="match status" value="1"/>
</dbReference>
<dbReference type="PROSITE" id="PS51379">
    <property type="entry name" value="4FE4S_FER_2"/>
    <property type="match status" value="1"/>
</dbReference>
<keyword evidence="9" id="KW-1185">Reference proteome</keyword>
<comment type="subcellular location">
    <subcellularLocation>
        <location evidence="6">Cytoplasm</location>
    </subcellularLocation>
</comment>
<dbReference type="InterPro" id="IPR017896">
    <property type="entry name" value="4Fe4S_Fe-S-bd"/>
</dbReference>
<feature type="binding site" evidence="6">
    <location>
        <position position="178"/>
    </location>
    <ligand>
        <name>[4Fe-4S] cluster</name>
        <dbReference type="ChEBI" id="CHEBI:49883"/>
        <label>2</label>
    </ligand>
</feature>
<keyword evidence="6" id="KW-0170">Cobalt</keyword>